<dbReference type="Gene3D" id="3.40.50.200">
    <property type="entry name" value="Peptidase S8/S53 domain"/>
    <property type="match status" value="1"/>
</dbReference>
<dbReference type="PROSITE" id="PS00137">
    <property type="entry name" value="SUBTILASE_HIS"/>
    <property type="match status" value="1"/>
</dbReference>
<accession>A0A9X2E1F8</accession>
<comment type="caution">
    <text evidence="8">The sequence shown here is derived from an EMBL/GenBank/DDBJ whole genome shotgun (WGS) entry which is preliminary data.</text>
</comment>
<evidence type="ECO:0000313" key="8">
    <source>
        <dbReference type="EMBL" id="MCM6762706.1"/>
    </source>
</evidence>
<gene>
    <name evidence="8" type="ORF">NB037_09790</name>
</gene>
<evidence type="ECO:0000256" key="6">
    <source>
        <dbReference type="SAM" id="MobiDB-lite"/>
    </source>
</evidence>
<dbReference type="RefSeq" id="WP_251945470.1">
    <property type="nucleotide sequence ID" value="NZ_JAMRYM010000035.1"/>
</dbReference>
<evidence type="ECO:0000313" key="9">
    <source>
        <dbReference type="Proteomes" id="UP001155240"/>
    </source>
</evidence>
<dbReference type="InterPro" id="IPR013783">
    <property type="entry name" value="Ig-like_fold"/>
</dbReference>
<dbReference type="InterPro" id="IPR036852">
    <property type="entry name" value="Peptidase_S8/S53_dom_sf"/>
</dbReference>
<dbReference type="InterPro" id="IPR006311">
    <property type="entry name" value="TAT_signal"/>
</dbReference>
<dbReference type="GO" id="GO:0004252">
    <property type="term" value="F:serine-type endopeptidase activity"/>
    <property type="evidence" value="ECO:0007669"/>
    <property type="project" value="UniProtKB-UniRule"/>
</dbReference>
<reference evidence="8" key="1">
    <citation type="submission" date="2022-06" db="EMBL/GenBank/DDBJ databases">
        <title>Whole genome shotgun sequencing (WGS) of Rathayibacter sp. ZW T2_19, isolated from stored onions (Allium cepa).</title>
        <authorList>
            <person name="Stoll D.A."/>
            <person name="Huch M."/>
        </authorList>
    </citation>
    <scope>NUCLEOTIDE SEQUENCE</scope>
    <source>
        <strain evidence="8">ZW T2_19</strain>
    </source>
</reference>
<dbReference type="SUPFAM" id="SSF52743">
    <property type="entry name" value="Subtilisin-like"/>
    <property type="match status" value="1"/>
</dbReference>
<evidence type="ECO:0000256" key="4">
    <source>
        <dbReference type="ARBA" id="ARBA00022825"/>
    </source>
</evidence>
<proteinExistence type="inferred from homology"/>
<dbReference type="AlphaFoldDB" id="A0A9X2E1F8"/>
<dbReference type="GO" id="GO:0006508">
    <property type="term" value="P:proteolysis"/>
    <property type="evidence" value="ECO:0007669"/>
    <property type="project" value="UniProtKB-KW"/>
</dbReference>
<dbReference type="Pfam" id="PF17957">
    <property type="entry name" value="Big_7"/>
    <property type="match status" value="1"/>
</dbReference>
<keyword evidence="4 5" id="KW-0720">Serine protease</keyword>
<dbReference type="Gene3D" id="2.60.40.10">
    <property type="entry name" value="Immunoglobulins"/>
    <property type="match status" value="1"/>
</dbReference>
<dbReference type="InterPro" id="IPR000209">
    <property type="entry name" value="Peptidase_S8/S53_dom"/>
</dbReference>
<name>A0A9X2E1F8_9MICO</name>
<dbReference type="EMBL" id="JAMRYM010000035">
    <property type="protein sequence ID" value="MCM6762706.1"/>
    <property type="molecule type" value="Genomic_DNA"/>
</dbReference>
<dbReference type="PRINTS" id="PR00723">
    <property type="entry name" value="SUBTILISIN"/>
</dbReference>
<keyword evidence="9" id="KW-1185">Reference proteome</keyword>
<organism evidence="8 9">
    <name type="scientific">Rathayibacter rubneri</name>
    <dbReference type="NCBI Taxonomy" id="2950106"/>
    <lineage>
        <taxon>Bacteria</taxon>
        <taxon>Bacillati</taxon>
        <taxon>Actinomycetota</taxon>
        <taxon>Actinomycetes</taxon>
        <taxon>Micrococcales</taxon>
        <taxon>Microbacteriaceae</taxon>
        <taxon>Rathayibacter</taxon>
    </lineage>
</organism>
<feature type="domain" description="Peptidase S8/S53" evidence="7">
    <location>
        <begin position="138"/>
        <end position="407"/>
    </location>
</feature>
<dbReference type="PROSITE" id="PS51318">
    <property type="entry name" value="TAT"/>
    <property type="match status" value="1"/>
</dbReference>
<dbReference type="PANTHER" id="PTHR43806:SF11">
    <property type="entry name" value="CEREVISIN-RELATED"/>
    <property type="match status" value="1"/>
</dbReference>
<keyword evidence="2 5" id="KW-0645">Protease</keyword>
<keyword evidence="3 5" id="KW-0378">Hydrolase</keyword>
<feature type="active site" description="Charge relay system" evidence="5">
    <location>
        <position position="368"/>
    </location>
</feature>
<dbReference type="GO" id="GO:0005975">
    <property type="term" value="P:carbohydrate metabolic process"/>
    <property type="evidence" value="ECO:0007669"/>
    <property type="project" value="UniProtKB-ARBA"/>
</dbReference>
<feature type="active site" description="Charge relay system" evidence="5">
    <location>
        <position position="146"/>
    </location>
</feature>
<dbReference type="InterPro" id="IPR015500">
    <property type="entry name" value="Peptidase_S8_subtilisin-rel"/>
</dbReference>
<evidence type="ECO:0000259" key="7">
    <source>
        <dbReference type="Pfam" id="PF00082"/>
    </source>
</evidence>
<evidence type="ECO:0000256" key="3">
    <source>
        <dbReference type="ARBA" id="ARBA00022801"/>
    </source>
</evidence>
<dbReference type="PROSITE" id="PS51892">
    <property type="entry name" value="SUBTILASE"/>
    <property type="match status" value="1"/>
</dbReference>
<protein>
    <submittedName>
        <fullName evidence="8">S8 family serine peptidase</fullName>
    </submittedName>
</protein>
<feature type="compositionally biased region" description="Low complexity" evidence="6">
    <location>
        <begin position="448"/>
        <end position="484"/>
    </location>
</feature>
<dbReference type="Pfam" id="PF00082">
    <property type="entry name" value="Peptidase_S8"/>
    <property type="match status" value="1"/>
</dbReference>
<evidence type="ECO:0000256" key="2">
    <source>
        <dbReference type="ARBA" id="ARBA00022670"/>
    </source>
</evidence>
<dbReference type="PANTHER" id="PTHR43806">
    <property type="entry name" value="PEPTIDASE S8"/>
    <property type="match status" value="1"/>
</dbReference>
<evidence type="ECO:0000256" key="1">
    <source>
        <dbReference type="ARBA" id="ARBA00011073"/>
    </source>
</evidence>
<sequence>MSSSSPSAPPARAFLRRLGVLTTALAVGAGVALAGAAPAQAGDAGRYLVTVDSRAVSQEVVAALGVSDLVTYEGGTAGFTATLTARQQALLEADPRVVALAPADVLVEGQAQTLPSHVVTAEADKAPVRAGEGVTNYSGPAVAVIDSGVNPNADYNLKEQVNCFGSGTASDSNGHGTAVSGYMAAYDDGIGTVGVAPGAPIYSIRVLDANNKGTAENIVCALDWVSKNAASRNIKVVNMSLAAVGADDSNCGRTNNDVMHQMVCEVVGKGVTIVSSAGNASTPKSLAGAVPAAYDEVLTATNMANYDGKPGSLAAVPCANVTTKDDTVAINSNYATAADQAHTIAAPGMCPFTTKLGGGYAYVQSGTSMSAAAVSGVVLDCLSSGGSCVGKAPAQVRSQVIAQAKAATERGRSFQGDPTRPTAGKYFGYAISTIPVGSVPAPSPTATPKPTATATPSPTATPKPTATATATPRPTATATTAPVDTVKPTVRITSPASGTTVTGTIRLVAAASDDVGVTAVAFYASGTKLGNGVKQADGSWTLSASSSAYPNGSYSVTAKAQDKAGNVTTSAAITLRVAN</sequence>
<feature type="active site" description="Charge relay system" evidence="5">
    <location>
        <position position="175"/>
    </location>
</feature>
<comment type="similarity">
    <text evidence="1 5">Belongs to the peptidase S8 family.</text>
</comment>
<feature type="region of interest" description="Disordered" evidence="6">
    <location>
        <begin position="439"/>
        <end position="484"/>
    </location>
</feature>
<dbReference type="InterPro" id="IPR022398">
    <property type="entry name" value="Peptidase_S8_His-AS"/>
</dbReference>
<dbReference type="Proteomes" id="UP001155240">
    <property type="component" value="Unassembled WGS sequence"/>
</dbReference>
<evidence type="ECO:0000256" key="5">
    <source>
        <dbReference type="PROSITE-ProRule" id="PRU01240"/>
    </source>
</evidence>
<dbReference type="InterPro" id="IPR050131">
    <property type="entry name" value="Peptidase_S8_subtilisin-like"/>
</dbReference>